<reference evidence="1 2" key="1">
    <citation type="submission" date="2019-02" db="EMBL/GenBank/DDBJ databases">
        <title>Genomic Encyclopedia of Type Strains, Phase IV (KMG-IV): sequencing the most valuable type-strain genomes for metagenomic binning, comparative biology and taxonomic classification.</title>
        <authorList>
            <person name="Goeker M."/>
        </authorList>
    </citation>
    <scope>NUCLEOTIDE SEQUENCE [LARGE SCALE GENOMIC DNA]</scope>
    <source>
        <strain evidence="1 2">DSM 29486</strain>
    </source>
</reference>
<sequence>MEQELHGPSVTREEDAYLMSREAVTRMKELMKEPIHPSRMEKEDLERLAQVMLEALNWFDREYSYLDAENRLLQELLEEHGVSKVEFLSRTMQFVTEDFRGILHNFWE</sequence>
<gene>
    <name evidence="1" type="ORF">EV209_2162</name>
</gene>
<organism evidence="1 2">
    <name type="scientific">Cuneatibacter caecimuris</name>
    <dbReference type="NCBI Taxonomy" id="1796618"/>
    <lineage>
        <taxon>Bacteria</taxon>
        <taxon>Bacillati</taxon>
        <taxon>Bacillota</taxon>
        <taxon>Clostridia</taxon>
        <taxon>Lachnospirales</taxon>
        <taxon>Lachnospiraceae</taxon>
        <taxon>Cuneatibacter</taxon>
    </lineage>
</organism>
<keyword evidence="2" id="KW-1185">Reference proteome</keyword>
<protein>
    <submittedName>
        <fullName evidence="1">Uncharacterized protein</fullName>
    </submittedName>
</protein>
<dbReference type="EMBL" id="SGXF01000004">
    <property type="protein sequence ID" value="RZS94322.1"/>
    <property type="molecule type" value="Genomic_DNA"/>
</dbReference>
<accession>A0A4Q7P6I1</accession>
<dbReference type="Proteomes" id="UP000292927">
    <property type="component" value="Unassembled WGS sequence"/>
</dbReference>
<comment type="caution">
    <text evidence="1">The sequence shown here is derived from an EMBL/GenBank/DDBJ whole genome shotgun (WGS) entry which is preliminary data.</text>
</comment>
<proteinExistence type="predicted"/>
<evidence type="ECO:0000313" key="2">
    <source>
        <dbReference type="Proteomes" id="UP000292927"/>
    </source>
</evidence>
<dbReference type="RefSeq" id="WP_130435441.1">
    <property type="nucleotide sequence ID" value="NZ_SGXF01000004.1"/>
</dbReference>
<evidence type="ECO:0000313" key="1">
    <source>
        <dbReference type="EMBL" id="RZS94322.1"/>
    </source>
</evidence>
<name>A0A4Q7P6I1_9FIRM</name>
<dbReference type="AlphaFoldDB" id="A0A4Q7P6I1"/>